<reference evidence="15 16" key="1">
    <citation type="submission" date="2015-04" db="EMBL/GenBank/DDBJ databases">
        <title>Draft genome sequence of bacteremic isolate Catabacter hongkongensis type strain HKU16T.</title>
        <authorList>
            <person name="Lau S.K."/>
            <person name="Teng J.L."/>
            <person name="Huang Y."/>
            <person name="Curreem S.O."/>
            <person name="Tsui S.K."/>
            <person name="Woo P.C."/>
        </authorList>
    </citation>
    <scope>NUCLEOTIDE SEQUENCE [LARGE SCALE GENOMIC DNA]</scope>
    <source>
        <strain evidence="15 16">HKU16</strain>
    </source>
</reference>
<evidence type="ECO:0000256" key="1">
    <source>
        <dbReference type="ARBA" id="ARBA00022490"/>
    </source>
</evidence>
<dbReference type="HAMAP" id="MF_02019">
    <property type="entry name" value="MurF"/>
    <property type="match status" value="1"/>
</dbReference>
<evidence type="ECO:0000259" key="14">
    <source>
        <dbReference type="Pfam" id="PF08245"/>
    </source>
</evidence>
<feature type="domain" description="Mur ligase N-terminal catalytic" evidence="12">
    <location>
        <begin position="28"/>
        <end position="91"/>
    </location>
</feature>
<dbReference type="Pfam" id="PF01225">
    <property type="entry name" value="Mur_ligase"/>
    <property type="match status" value="1"/>
</dbReference>
<dbReference type="SUPFAM" id="SSF63418">
    <property type="entry name" value="MurE/MurF N-terminal domain"/>
    <property type="match status" value="1"/>
</dbReference>
<dbReference type="NCBIfam" id="TIGR01143">
    <property type="entry name" value="murF"/>
    <property type="match status" value="1"/>
</dbReference>
<dbReference type="InterPro" id="IPR013221">
    <property type="entry name" value="Mur_ligase_cen"/>
</dbReference>
<evidence type="ECO:0000259" key="12">
    <source>
        <dbReference type="Pfam" id="PF01225"/>
    </source>
</evidence>
<dbReference type="InterPro" id="IPR000713">
    <property type="entry name" value="Mur_ligase_N"/>
</dbReference>
<dbReference type="InterPro" id="IPR036615">
    <property type="entry name" value="Mur_ligase_C_dom_sf"/>
</dbReference>
<dbReference type="Gene3D" id="3.40.1190.10">
    <property type="entry name" value="Mur-like, catalytic domain"/>
    <property type="match status" value="1"/>
</dbReference>
<dbReference type="Gene3D" id="3.90.190.20">
    <property type="entry name" value="Mur ligase, C-terminal domain"/>
    <property type="match status" value="1"/>
</dbReference>
<comment type="caution">
    <text evidence="15">The sequence shown here is derived from an EMBL/GenBank/DDBJ whole genome shotgun (WGS) entry which is preliminary data.</text>
</comment>
<dbReference type="UniPathway" id="UPA00219"/>
<organism evidence="15 16">
    <name type="scientific">Christensenella hongkongensis</name>
    <dbReference type="NCBI Taxonomy" id="270498"/>
    <lineage>
        <taxon>Bacteria</taxon>
        <taxon>Bacillati</taxon>
        <taxon>Bacillota</taxon>
        <taxon>Clostridia</taxon>
        <taxon>Christensenellales</taxon>
        <taxon>Christensenellaceae</taxon>
        <taxon>Christensenella</taxon>
    </lineage>
</organism>
<dbReference type="InterPro" id="IPR004101">
    <property type="entry name" value="Mur_ligase_C"/>
</dbReference>
<dbReference type="PANTHER" id="PTHR43024:SF1">
    <property type="entry name" value="UDP-N-ACETYLMURAMOYL-TRIPEPTIDE--D-ALANYL-D-ALANINE LIGASE"/>
    <property type="match status" value="1"/>
</dbReference>
<dbReference type="Pfam" id="PF02875">
    <property type="entry name" value="Mur_ligase_C"/>
    <property type="match status" value="1"/>
</dbReference>
<evidence type="ECO:0000313" key="15">
    <source>
        <dbReference type="EMBL" id="KKI51865.1"/>
    </source>
</evidence>
<evidence type="ECO:0000259" key="13">
    <source>
        <dbReference type="Pfam" id="PF02875"/>
    </source>
</evidence>
<protein>
    <recommendedName>
        <fullName evidence="10 11">UDP-N-acetylmuramoyl-tripeptide--D-alanyl-D-alanine ligase</fullName>
        <ecNumber evidence="10 11">6.3.2.10</ecNumber>
    </recommendedName>
    <alternativeName>
        <fullName evidence="10">D-alanyl-D-alanine-adding enzyme</fullName>
    </alternativeName>
</protein>
<dbReference type="GO" id="GO:0071555">
    <property type="term" value="P:cell wall organization"/>
    <property type="evidence" value="ECO:0007669"/>
    <property type="project" value="UniProtKB-KW"/>
</dbReference>
<name>A0A0M2NNS1_9FIRM</name>
<dbReference type="EMBL" id="LAYJ01000053">
    <property type="protein sequence ID" value="KKI51865.1"/>
    <property type="molecule type" value="Genomic_DNA"/>
</dbReference>
<dbReference type="SUPFAM" id="SSF53623">
    <property type="entry name" value="MurD-like peptide ligases, catalytic domain"/>
    <property type="match status" value="1"/>
</dbReference>
<keyword evidence="2 10" id="KW-0436">Ligase</keyword>
<sequence length="451" mass="49613">MKEFSVYDATRACDGIYNGGEAVKGQMVKGVVIDNRKVEDGFLFVPIKGERFDGHDFIGAAYEAGAVCCLSEKKLETQKPYILVKDSLQAYQDIAEFYKGLFGVKMIGITGSVGKTTTKEMVASVLEQQFCVLKTEGNLNNQTGVPQNLLRLLPEHEVAVIEMGTNHFGEIRSLSKMARPDFCFLTNIGQAHIEHLGSREGILKAKSEMLEYMREDGRVFVNGDDEYLWTLKETRSDVTTFGIGTQNDIYTTDIREMGLEGSDFTAHFDGKEMAIHVPSPGRHMIYNALAAIAAGLALCMEPEKIARGIAGYTPISGRMCIEKANGLTVLNDVYNANPGSMKAAIDVLSYAKGRKVCVLGDMFELGDKAEEYHRQVGSYAAKKGIDEILCVGELAKGIYDGASERCGNASYFKTQNELLEKIEGHIHSGDTVLVKASRGMKLEKTVEYLLH</sequence>
<dbReference type="InterPro" id="IPR035911">
    <property type="entry name" value="MurE/MurF_N"/>
</dbReference>
<dbReference type="GO" id="GO:0009252">
    <property type="term" value="P:peptidoglycan biosynthetic process"/>
    <property type="evidence" value="ECO:0007669"/>
    <property type="project" value="UniProtKB-UniRule"/>
</dbReference>
<keyword evidence="8 10" id="KW-0131">Cell cycle</keyword>
<comment type="catalytic activity">
    <reaction evidence="10 11">
        <text>D-alanyl-D-alanine + UDP-N-acetyl-alpha-D-muramoyl-L-alanyl-gamma-D-glutamyl-meso-2,6-diaminopimelate + ATP = UDP-N-acetyl-alpha-D-muramoyl-L-alanyl-gamma-D-glutamyl-meso-2,6-diaminopimeloyl-D-alanyl-D-alanine + ADP + phosphate + H(+)</text>
        <dbReference type="Rhea" id="RHEA:28374"/>
        <dbReference type="ChEBI" id="CHEBI:15378"/>
        <dbReference type="ChEBI" id="CHEBI:30616"/>
        <dbReference type="ChEBI" id="CHEBI:43474"/>
        <dbReference type="ChEBI" id="CHEBI:57822"/>
        <dbReference type="ChEBI" id="CHEBI:61386"/>
        <dbReference type="ChEBI" id="CHEBI:83905"/>
        <dbReference type="ChEBI" id="CHEBI:456216"/>
        <dbReference type="EC" id="6.3.2.10"/>
    </reaction>
</comment>
<dbReference type="InterPro" id="IPR036565">
    <property type="entry name" value="Mur-like_cat_sf"/>
</dbReference>
<comment type="pathway">
    <text evidence="10 11">Cell wall biogenesis; peptidoglycan biosynthesis.</text>
</comment>
<gene>
    <name evidence="10" type="primary">murF</name>
    <name evidence="15" type="ORF">CHK_0548</name>
</gene>
<evidence type="ECO:0000256" key="2">
    <source>
        <dbReference type="ARBA" id="ARBA00022598"/>
    </source>
</evidence>
<keyword evidence="9 10" id="KW-0961">Cell wall biogenesis/degradation</keyword>
<dbReference type="GO" id="GO:0008766">
    <property type="term" value="F:UDP-N-acetylmuramoylalanyl-D-glutamyl-2,6-diaminopimelate-D-alanyl-D-alanine ligase activity"/>
    <property type="evidence" value="ECO:0007669"/>
    <property type="project" value="RHEA"/>
</dbReference>
<keyword evidence="5 10" id="KW-0067">ATP-binding</keyword>
<dbReference type="RefSeq" id="WP_046442505.1">
    <property type="nucleotide sequence ID" value="NZ_CAUERS010000008.1"/>
</dbReference>
<evidence type="ECO:0000256" key="5">
    <source>
        <dbReference type="ARBA" id="ARBA00022840"/>
    </source>
</evidence>
<comment type="function">
    <text evidence="10 11">Involved in cell wall formation. Catalyzes the final step in the synthesis of UDP-N-acetylmuramoyl-pentapeptide, the precursor of murein.</text>
</comment>
<comment type="subcellular location">
    <subcellularLocation>
        <location evidence="10 11">Cytoplasm</location>
    </subcellularLocation>
</comment>
<evidence type="ECO:0000256" key="9">
    <source>
        <dbReference type="ARBA" id="ARBA00023316"/>
    </source>
</evidence>
<dbReference type="GO" id="GO:0005524">
    <property type="term" value="F:ATP binding"/>
    <property type="evidence" value="ECO:0007669"/>
    <property type="project" value="UniProtKB-UniRule"/>
</dbReference>
<dbReference type="Gene3D" id="3.40.1390.10">
    <property type="entry name" value="MurE/MurF, N-terminal domain"/>
    <property type="match status" value="1"/>
</dbReference>
<evidence type="ECO:0000256" key="3">
    <source>
        <dbReference type="ARBA" id="ARBA00022618"/>
    </source>
</evidence>
<evidence type="ECO:0000256" key="10">
    <source>
        <dbReference type="HAMAP-Rule" id="MF_02019"/>
    </source>
</evidence>
<evidence type="ECO:0000256" key="7">
    <source>
        <dbReference type="ARBA" id="ARBA00022984"/>
    </source>
</evidence>
<dbReference type="GO" id="GO:0047480">
    <property type="term" value="F:UDP-N-acetylmuramoyl-tripeptide-D-alanyl-D-alanine ligase activity"/>
    <property type="evidence" value="ECO:0007669"/>
    <property type="project" value="UniProtKB-UniRule"/>
</dbReference>
<evidence type="ECO:0000256" key="8">
    <source>
        <dbReference type="ARBA" id="ARBA00023306"/>
    </source>
</evidence>
<dbReference type="STRING" id="270498.CHK_0548"/>
<accession>A0A0M2NNS1</accession>
<dbReference type="PANTHER" id="PTHR43024">
    <property type="entry name" value="UDP-N-ACETYLMURAMOYL-TRIPEPTIDE--D-ALANYL-D-ALANINE LIGASE"/>
    <property type="match status" value="1"/>
</dbReference>
<comment type="similarity">
    <text evidence="10">Belongs to the MurCDEF family. MurF subfamily.</text>
</comment>
<feature type="binding site" evidence="10">
    <location>
        <begin position="111"/>
        <end position="117"/>
    </location>
    <ligand>
        <name>ATP</name>
        <dbReference type="ChEBI" id="CHEBI:30616"/>
    </ligand>
</feature>
<dbReference type="Proteomes" id="UP000034076">
    <property type="component" value="Unassembled WGS sequence"/>
</dbReference>
<dbReference type="GO" id="GO:0005737">
    <property type="term" value="C:cytoplasm"/>
    <property type="evidence" value="ECO:0007669"/>
    <property type="project" value="UniProtKB-SubCell"/>
</dbReference>
<dbReference type="EC" id="6.3.2.10" evidence="10 11"/>
<dbReference type="GO" id="GO:0008360">
    <property type="term" value="P:regulation of cell shape"/>
    <property type="evidence" value="ECO:0007669"/>
    <property type="project" value="UniProtKB-KW"/>
</dbReference>
<dbReference type="GO" id="GO:0051301">
    <property type="term" value="P:cell division"/>
    <property type="evidence" value="ECO:0007669"/>
    <property type="project" value="UniProtKB-KW"/>
</dbReference>
<dbReference type="PATRIC" id="fig|270498.16.peg.211"/>
<evidence type="ECO:0000313" key="16">
    <source>
        <dbReference type="Proteomes" id="UP000034076"/>
    </source>
</evidence>
<keyword evidence="4 10" id="KW-0547">Nucleotide-binding</keyword>
<feature type="domain" description="Mur ligase C-terminal" evidence="13">
    <location>
        <begin position="317"/>
        <end position="438"/>
    </location>
</feature>
<evidence type="ECO:0000256" key="6">
    <source>
        <dbReference type="ARBA" id="ARBA00022960"/>
    </source>
</evidence>
<keyword evidence="7 10" id="KW-0573">Peptidoglycan synthesis</keyword>
<keyword evidence="1 10" id="KW-0963">Cytoplasm</keyword>
<dbReference type="InterPro" id="IPR051046">
    <property type="entry name" value="MurCDEF_CellWall_CoF430Synth"/>
</dbReference>
<dbReference type="Pfam" id="PF08245">
    <property type="entry name" value="Mur_ligase_M"/>
    <property type="match status" value="1"/>
</dbReference>
<dbReference type="OrthoDB" id="9801978at2"/>
<dbReference type="AlphaFoldDB" id="A0A0M2NNS1"/>
<dbReference type="SUPFAM" id="SSF53244">
    <property type="entry name" value="MurD-like peptide ligases, peptide-binding domain"/>
    <property type="match status" value="1"/>
</dbReference>
<proteinExistence type="inferred from homology"/>
<dbReference type="InterPro" id="IPR005863">
    <property type="entry name" value="UDP-N-AcMur_synth"/>
</dbReference>
<feature type="domain" description="Mur ligase central" evidence="14">
    <location>
        <begin position="109"/>
        <end position="294"/>
    </location>
</feature>
<keyword evidence="6 10" id="KW-0133">Cell shape</keyword>
<keyword evidence="16" id="KW-1185">Reference proteome</keyword>
<evidence type="ECO:0000256" key="4">
    <source>
        <dbReference type="ARBA" id="ARBA00022741"/>
    </source>
</evidence>
<keyword evidence="3 10" id="KW-0132">Cell division</keyword>
<evidence type="ECO:0000256" key="11">
    <source>
        <dbReference type="RuleBase" id="RU004136"/>
    </source>
</evidence>